<keyword evidence="3" id="KW-1185">Reference proteome</keyword>
<name>A0AAV4SZ98_CAEEX</name>
<reference evidence="2 3" key="1">
    <citation type="submission" date="2021-06" db="EMBL/GenBank/DDBJ databases">
        <title>Caerostris extrusa draft genome.</title>
        <authorList>
            <person name="Kono N."/>
            <person name="Arakawa K."/>
        </authorList>
    </citation>
    <scope>NUCLEOTIDE SEQUENCE [LARGE SCALE GENOMIC DNA]</scope>
</reference>
<gene>
    <name evidence="2" type="ORF">CEXT_254491</name>
</gene>
<feature type="compositionally biased region" description="Basic and acidic residues" evidence="1">
    <location>
        <begin position="237"/>
        <end position="251"/>
    </location>
</feature>
<dbReference type="EMBL" id="BPLR01010292">
    <property type="protein sequence ID" value="GIY38351.1"/>
    <property type="molecule type" value="Genomic_DNA"/>
</dbReference>
<evidence type="ECO:0000313" key="2">
    <source>
        <dbReference type="EMBL" id="GIY38351.1"/>
    </source>
</evidence>
<sequence length="275" mass="31216">MGLLSSTTVPNEADNFIPLQLPSIYSDEDSRNNVRENTRQIQDINGFFLKETQLIAEHTKGHLSCDPSLNTFPALEQHNYAKRKIREPSSEVKGLSKSRHRFLFSTGIDGLEFTTQNERSAHPRDNDHFFKNLRLPVIFPTVQADDVSKDIQYPEIISQEEYSSLSNDEIIEFGWTQFCKRYKSARESVRAPSADISEKQSDTEKHLSIPLQAAQATSSPNSQKKNPPKCETATQSKQEKTKEKTGSDSQKRRTSIFASSCFSSCKLMFINSRIT</sequence>
<proteinExistence type="predicted"/>
<evidence type="ECO:0000313" key="3">
    <source>
        <dbReference type="Proteomes" id="UP001054945"/>
    </source>
</evidence>
<feature type="region of interest" description="Disordered" evidence="1">
    <location>
        <begin position="213"/>
        <end position="251"/>
    </location>
</feature>
<feature type="compositionally biased region" description="Polar residues" evidence="1">
    <location>
        <begin position="214"/>
        <end position="225"/>
    </location>
</feature>
<dbReference type="AlphaFoldDB" id="A0AAV4SZ98"/>
<organism evidence="2 3">
    <name type="scientific">Caerostris extrusa</name>
    <name type="common">Bark spider</name>
    <name type="synonym">Caerostris bankana</name>
    <dbReference type="NCBI Taxonomy" id="172846"/>
    <lineage>
        <taxon>Eukaryota</taxon>
        <taxon>Metazoa</taxon>
        <taxon>Ecdysozoa</taxon>
        <taxon>Arthropoda</taxon>
        <taxon>Chelicerata</taxon>
        <taxon>Arachnida</taxon>
        <taxon>Araneae</taxon>
        <taxon>Araneomorphae</taxon>
        <taxon>Entelegynae</taxon>
        <taxon>Araneoidea</taxon>
        <taxon>Araneidae</taxon>
        <taxon>Caerostris</taxon>
    </lineage>
</organism>
<protein>
    <submittedName>
        <fullName evidence="2">Uncharacterized protein</fullName>
    </submittedName>
</protein>
<accession>A0AAV4SZ98</accession>
<dbReference type="Proteomes" id="UP001054945">
    <property type="component" value="Unassembled WGS sequence"/>
</dbReference>
<evidence type="ECO:0000256" key="1">
    <source>
        <dbReference type="SAM" id="MobiDB-lite"/>
    </source>
</evidence>
<comment type="caution">
    <text evidence="2">The sequence shown here is derived from an EMBL/GenBank/DDBJ whole genome shotgun (WGS) entry which is preliminary data.</text>
</comment>